<dbReference type="PANTHER" id="PTHR35564">
    <property type="match status" value="1"/>
</dbReference>
<sequence>MPDAVTLFERFAADANRFDFFQAVRLIDAAHPAWPRTGASLRPRDDAVRFGQEPELIFFPTTLKHFVGMQAQPPRLAVNFFGLLGPNGPMPTHLTEYVRDRARNAGDPTFARFLDVFHHRMTSLFYRAWAAAQPVVSLDRRDDDRFSSYVGTVFGLNQPSLRNRDSVHDFARLHFAGLLAGPTRHAAGLRLVLSRYFGLPVQVTQNVGHWLKLPDEARSRLGAPDDGARMGVGTMLGARVFDRQHKFRIVLGPLSLHDYARFLPDGASLVRLVDWVRFYVRDPLEWDVNLQLQRADVPRLALGRHQRLGYTTWLHARAPSRDATQLMLRPLASSHAKD</sequence>
<organism evidence="1 2">
    <name type="scientific">Caballeronia cordobensis</name>
    <name type="common">Burkholderia cordobensis</name>
    <dbReference type="NCBI Taxonomy" id="1353886"/>
    <lineage>
        <taxon>Bacteria</taxon>
        <taxon>Pseudomonadati</taxon>
        <taxon>Pseudomonadota</taxon>
        <taxon>Betaproteobacteria</taxon>
        <taxon>Burkholderiales</taxon>
        <taxon>Burkholderiaceae</taxon>
        <taxon>Caballeronia</taxon>
    </lineage>
</organism>
<gene>
    <name evidence="1" type="ORF">AWB70_02347</name>
</gene>
<dbReference type="EMBL" id="FCNY02000005">
    <property type="protein sequence ID" value="SAL34361.1"/>
    <property type="molecule type" value="Genomic_DNA"/>
</dbReference>
<dbReference type="Proteomes" id="UP000054740">
    <property type="component" value="Unassembled WGS sequence"/>
</dbReference>
<dbReference type="InterPro" id="IPR010732">
    <property type="entry name" value="T6SS_TssG-like"/>
</dbReference>
<dbReference type="RefSeq" id="WP_053570148.1">
    <property type="nucleotide sequence ID" value="NZ_FCNY02000005.1"/>
</dbReference>
<evidence type="ECO:0000313" key="2">
    <source>
        <dbReference type="Proteomes" id="UP000054740"/>
    </source>
</evidence>
<dbReference type="PANTHER" id="PTHR35564:SF4">
    <property type="entry name" value="CYTOPLASMIC PROTEIN"/>
    <property type="match status" value="1"/>
</dbReference>
<dbReference type="NCBIfam" id="TIGR03347">
    <property type="entry name" value="VI_chp_1"/>
    <property type="match status" value="1"/>
</dbReference>
<evidence type="ECO:0000313" key="1">
    <source>
        <dbReference type="EMBL" id="SAL34361.1"/>
    </source>
</evidence>
<proteinExistence type="predicted"/>
<reference evidence="2" key="1">
    <citation type="submission" date="2016-01" db="EMBL/GenBank/DDBJ databases">
        <authorList>
            <person name="Peeters C."/>
        </authorList>
    </citation>
    <scope>NUCLEOTIDE SEQUENCE [LARGE SCALE GENOMIC DNA]</scope>
</reference>
<dbReference type="Pfam" id="PF06996">
    <property type="entry name" value="T6SS_TssG"/>
    <property type="match status" value="1"/>
</dbReference>
<dbReference type="AlphaFoldDB" id="A0A158GRA4"/>
<protein>
    <submittedName>
        <fullName evidence="1">Type VI secretion protein</fullName>
    </submittedName>
</protein>
<accession>A0A158GRA4</accession>
<keyword evidence="2" id="KW-1185">Reference proteome</keyword>
<name>A0A158GRA4_CABCO</name>